<dbReference type="AlphaFoldDB" id="A0A6A5B0E6"/>
<dbReference type="VEuPathDB" id="AmoebaDB:NF0004410"/>
<keyword evidence="2" id="KW-0812">Transmembrane</keyword>
<dbReference type="VEuPathDB" id="AmoebaDB:FDP41_009733"/>
<proteinExistence type="predicted"/>
<sequence length="267" mass="29686">MNRNNHQLLLQQQSQACPLLRYASNCCHQSKKHSDPSSTLSSPKAVQTTETATTPETTIHRASQSDFVNTQASSRTGNFVDVSLSSSDLSSSTPNTATTTTLSPWTSKFWTCKHSWKRASFNTLNCLIGCSIGDFGMLWFLTSQYPTLSMAFIMPICMASGIATSLALETTLLKWKENFSSVFEAFKVACKMSFFSMAIMELSENVVDYAMMTYWGLINNDGTGCTSMLQIHEPAFWISLVASLSMGYLVPLPYNYYQLKKHGKSCH</sequence>
<feature type="domain" description="DUF4396" evidence="3">
    <location>
        <begin position="115"/>
        <end position="264"/>
    </location>
</feature>
<dbReference type="EMBL" id="VFQX01000072">
    <property type="protein sequence ID" value="KAF0972037.1"/>
    <property type="molecule type" value="Genomic_DNA"/>
</dbReference>
<dbReference type="RefSeq" id="XP_044556752.1">
    <property type="nucleotide sequence ID" value="XM_044713723.1"/>
</dbReference>
<keyword evidence="5" id="KW-1185">Reference proteome</keyword>
<dbReference type="VEuPathDB" id="AmoebaDB:NfTy_087690"/>
<feature type="transmembrane region" description="Helical" evidence="2">
    <location>
        <begin position="148"/>
        <end position="173"/>
    </location>
</feature>
<feature type="compositionally biased region" description="Low complexity" evidence="1">
    <location>
        <begin position="48"/>
        <end position="57"/>
    </location>
</feature>
<dbReference type="Proteomes" id="UP000444721">
    <property type="component" value="Unassembled WGS sequence"/>
</dbReference>
<dbReference type="OMA" id="MWFLQAY"/>
<evidence type="ECO:0000259" key="3">
    <source>
        <dbReference type="Pfam" id="PF14342"/>
    </source>
</evidence>
<comment type="caution">
    <text evidence="4">The sequence shown here is derived from an EMBL/GenBank/DDBJ whole genome shotgun (WGS) entry which is preliminary data.</text>
</comment>
<feature type="region of interest" description="Disordered" evidence="1">
    <location>
        <begin position="33"/>
        <end position="67"/>
    </location>
</feature>
<protein>
    <recommendedName>
        <fullName evidence="3">DUF4396 domain-containing protein</fullName>
    </recommendedName>
</protein>
<organism evidence="4 5">
    <name type="scientific">Naegleria fowleri</name>
    <name type="common">Brain eating amoeba</name>
    <dbReference type="NCBI Taxonomy" id="5763"/>
    <lineage>
        <taxon>Eukaryota</taxon>
        <taxon>Discoba</taxon>
        <taxon>Heterolobosea</taxon>
        <taxon>Tetramitia</taxon>
        <taxon>Eutetramitia</taxon>
        <taxon>Vahlkampfiidae</taxon>
        <taxon>Naegleria</taxon>
    </lineage>
</organism>
<dbReference type="InterPro" id="IPR025509">
    <property type="entry name" value="DUF4396"/>
</dbReference>
<evidence type="ECO:0000256" key="2">
    <source>
        <dbReference type="SAM" id="Phobius"/>
    </source>
</evidence>
<dbReference type="GeneID" id="68116948"/>
<keyword evidence="2" id="KW-0472">Membrane</keyword>
<reference evidence="4 5" key="1">
    <citation type="journal article" date="2019" name="Sci. Rep.">
        <title>Nanopore sequencing improves the draft genome of the human pathogenic amoeba Naegleria fowleri.</title>
        <authorList>
            <person name="Liechti N."/>
            <person name="Schurch N."/>
            <person name="Bruggmann R."/>
            <person name="Wittwer M."/>
        </authorList>
    </citation>
    <scope>NUCLEOTIDE SEQUENCE [LARGE SCALE GENOMIC DNA]</scope>
    <source>
        <strain evidence="4 5">ATCC 30894</strain>
    </source>
</reference>
<accession>A0A6A5B0E6</accession>
<feature type="compositionally biased region" description="Polar residues" evidence="1">
    <location>
        <begin position="36"/>
        <end position="47"/>
    </location>
</feature>
<dbReference type="OrthoDB" id="2128064at2759"/>
<dbReference type="Pfam" id="PF14342">
    <property type="entry name" value="DUF4396"/>
    <property type="match status" value="1"/>
</dbReference>
<feature type="transmembrane region" description="Helical" evidence="2">
    <location>
        <begin position="194"/>
        <end position="215"/>
    </location>
</feature>
<evidence type="ECO:0000313" key="4">
    <source>
        <dbReference type="EMBL" id="KAF0972037.1"/>
    </source>
</evidence>
<feature type="transmembrane region" description="Helical" evidence="2">
    <location>
        <begin position="123"/>
        <end position="142"/>
    </location>
</feature>
<name>A0A6A5B0E6_NAEFO</name>
<evidence type="ECO:0000313" key="5">
    <source>
        <dbReference type="Proteomes" id="UP000444721"/>
    </source>
</evidence>
<evidence type="ECO:0000256" key="1">
    <source>
        <dbReference type="SAM" id="MobiDB-lite"/>
    </source>
</evidence>
<feature type="transmembrane region" description="Helical" evidence="2">
    <location>
        <begin position="235"/>
        <end position="257"/>
    </location>
</feature>
<gene>
    <name evidence="4" type="ORF">FDP41_009733</name>
</gene>
<keyword evidence="2" id="KW-1133">Transmembrane helix</keyword>